<evidence type="ECO:0000259" key="6">
    <source>
        <dbReference type="PROSITE" id="PS50076"/>
    </source>
</evidence>
<dbReference type="SMART" id="SM00271">
    <property type="entry name" value="DnaJ"/>
    <property type="match status" value="1"/>
</dbReference>
<evidence type="ECO:0000256" key="3">
    <source>
        <dbReference type="ARBA" id="ARBA00025596"/>
    </source>
</evidence>
<evidence type="ECO:0000313" key="7">
    <source>
        <dbReference type="EMBL" id="SKA96249.1"/>
    </source>
</evidence>
<keyword evidence="5" id="KW-0175">Coiled coil</keyword>
<dbReference type="Gene3D" id="1.10.287.110">
    <property type="entry name" value="DnaJ domain"/>
    <property type="match status" value="1"/>
</dbReference>
<dbReference type="STRING" id="92487.SAMN02745130_03861"/>
<feature type="coiled-coil region" evidence="5">
    <location>
        <begin position="118"/>
        <end position="178"/>
    </location>
</feature>
<comment type="similarity">
    <text evidence="1 4">Belongs to the HscB family.</text>
</comment>
<dbReference type="InterPro" id="IPR036869">
    <property type="entry name" value="J_dom_sf"/>
</dbReference>
<proteinExistence type="inferred from homology"/>
<keyword evidence="2 4" id="KW-0143">Chaperone</keyword>
<dbReference type="CDD" id="cd06257">
    <property type="entry name" value="DnaJ"/>
    <property type="match status" value="1"/>
</dbReference>
<comment type="function">
    <text evidence="3 4">Co-chaperone involved in the maturation of iron-sulfur cluster-containing proteins. Seems to help targeting proteins to be folded toward HscA.</text>
</comment>
<sequence length="179" mass="21191">MLQDLPRDWFALFGLPVQFELDSALLKQRFCELQARYHPDRYAQASEQERRLAVQVTAFLNEAHSTLRQPRLRARYLLERAGLKFNDERDTLSDTAFLMQQIEWREAIETAEEAAEPLAALEQVTKNLKAELQDLEQHFAQAWQAQAYTEAKTTWLKMRFYERLREDAQSRLERLEDEA</sequence>
<dbReference type="SUPFAM" id="SSF46565">
    <property type="entry name" value="Chaperone J-domain"/>
    <property type="match status" value="1"/>
</dbReference>
<dbReference type="NCBIfam" id="TIGR00714">
    <property type="entry name" value="hscB"/>
    <property type="match status" value="1"/>
</dbReference>
<evidence type="ECO:0000256" key="1">
    <source>
        <dbReference type="ARBA" id="ARBA00010476"/>
    </source>
</evidence>
<dbReference type="InterPro" id="IPR004640">
    <property type="entry name" value="HscB"/>
</dbReference>
<organism evidence="7 8">
    <name type="scientific">Thiothrix eikelboomii</name>
    <dbReference type="NCBI Taxonomy" id="92487"/>
    <lineage>
        <taxon>Bacteria</taxon>
        <taxon>Pseudomonadati</taxon>
        <taxon>Pseudomonadota</taxon>
        <taxon>Gammaproteobacteria</taxon>
        <taxon>Thiotrichales</taxon>
        <taxon>Thiotrichaceae</taxon>
        <taxon>Thiothrix</taxon>
    </lineage>
</organism>
<dbReference type="GO" id="GO:0006457">
    <property type="term" value="P:protein folding"/>
    <property type="evidence" value="ECO:0007669"/>
    <property type="project" value="UniProtKB-UniRule"/>
</dbReference>
<evidence type="ECO:0000256" key="4">
    <source>
        <dbReference type="HAMAP-Rule" id="MF_00682"/>
    </source>
</evidence>
<evidence type="ECO:0000256" key="5">
    <source>
        <dbReference type="SAM" id="Coils"/>
    </source>
</evidence>
<dbReference type="PROSITE" id="PS50076">
    <property type="entry name" value="DNAJ_2"/>
    <property type="match status" value="1"/>
</dbReference>
<dbReference type="GO" id="GO:0044571">
    <property type="term" value="P:[2Fe-2S] cluster assembly"/>
    <property type="evidence" value="ECO:0007669"/>
    <property type="project" value="InterPro"/>
</dbReference>
<comment type="subunit">
    <text evidence="4">Interacts with HscA and stimulates its ATPase activity.</text>
</comment>
<feature type="domain" description="J" evidence="6">
    <location>
        <begin position="8"/>
        <end position="82"/>
    </location>
</feature>
<evidence type="ECO:0000313" key="8">
    <source>
        <dbReference type="Proteomes" id="UP000190460"/>
    </source>
</evidence>
<dbReference type="GO" id="GO:1990230">
    <property type="term" value="C:iron-sulfur cluster transfer complex"/>
    <property type="evidence" value="ECO:0007669"/>
    <property type="project" value="TreeGrafter"/>
</dbReference>
<dbReference type="PANTHER" id="PTHR14021">
    <property type="entry name" value="IRON-SULFUR CLUSTER CO-CHAPERONE PROTEIN HSCB"/>
    <property type="match status" value="1"/>
</dbReference>
<dbReference type="InterPro" id="IPR009073">
    <property type="entry name" value="HscB_oligo_C"/>
</dbReference>
<dbReference type="Proteomes" id="UP000190460">
    <property type="component" value="Unassembled WGS sequence"/>
</dbReference>
<accession>A0A1T4Y365</accession>
<dbReference type="EMBL" id="FUYB01000034">
    <property type="protein sequence ID" value="SKA96249.1"/>
    <property type="molecule type" value="Genomic_DNA"/>
</dbReference>
<dbReference type="PANTHER" id="PTHR14021:SF15">
    <property type="entry name" value="IRON-SULFUR CLUSTER CO-CHAPERONE PROTEIN HSCB"/>
    <property type="match status" value="1"/>
</dbReference>
<dbReference type="AlphaFoldDB" id="A0A1T4Y365"/>
<gene>
    <name evidence="4" type="primary">hscB</name>
    <name evidence="7" type="ORF">SAMN02745130_03861</name>
</gene>
<dbReference type="GO" id="GO:0001671">
    <property type="term" value="F:ATPase activator activity"/>
    <property type="evidence" value="ECO:0007669"/>
    <property type="project" value="InterPro"/>
</dbReference>
<reference evidence="7 8" key="1">
    <citation type="submission" date="2017-02" db="EMBL/GenBank/DDBJ databases">
        <authorList>
            <person name="Peterson S.W."/>
        </authorList>
    </citation>
    <scope>NUCLEOTIDE SEQUENCE [LARGE SCALE GENOMIC DNA]</scope>
    <source>
        <strain evidence="7 8">ATCC 49788</strain>
    </source>
</reference>
<dbReference type="InterPro" id="IPR036386">
    <property type="entry name" value="HscB_C_sf"/>
</dbReference>
<dbReference type="Pfam" id="PF07743">
    <property type="entry name" value="HSCB_C"/>
    <property type="match status" value="1"/>
</dbReference>
<dbReference type="InterPro" id="IPR001623">
    <property type="entry name" value="DnaJ_domain"/>
</dbReference>
<protein>
    <recommendedName>
        <fullName evidence="4">Co-chaperone protein HscB homolog</fullName>
    </recommendedName>
</protein>
<dbReference type="SUPFAM" id="SSF47144">
    <property type="entry name" value="HSC20 (HSCB), C-terminal oligomerisation domain"/>
    <property type="match status" value="1"/>
</dbReference>
<evidence type="ECO:0000256" key="2">
    <source>
        <dbReference type="ARBA" id="ARBA00023186"/>
    </source>
</evidence>
<dbReference type="Gene3D" id="1.20.1280.20">
    <property type="entry name" value="HscB, C-terminal domain"/>
    <property type="match status" value="1"/>
</dbReference>
<dbReference type="HAMAP" id="MF_00682">
    <property type="entry name" value="HscB"/>
    <property type="match status" value="1"/>
</dbReference>
<dbReference type="RefSeq" id="WP_078924273.1">
    <property type="nucleotide sequence ID" value="NZ_FUYB01000034.1"/>
</dbReference>
<dbReference type="OrthoDB" id="287587at2"/>
<keyword evidence="8" id="KW-1185">Reference proteome</keyword>
<name>A0A1T4Y365_9GAMM</name>
<dbReference type="GO" id="GO:0051259">
    <property type="term" value="P:protein complex oligomerization"/>
    <property type="evidence" value="ECO:0007669"/>
    <property type="project" value="InterPro"/>
</dbReference>
<dbReference type="GO" id="GO:0051087">
    <property type="term" value="F:protein-folding chaperone binding"/>
    <property type="evidence" value="ECO:0007669"/>
    <property type="project" value="InterPro"/>
</dbReference>